<sequence>MLQKISIRNYALIDSLDIEFDKGLNIITGETGAGKSIILGALSLILGQRAESKYFFSQDKKCVIEGNFVLADQKLLEIFEENDLDFSNETILRREISIDGKTRSFINDTPVNLSILKQIGERLIDIHSQHATQEINDADFQLLTVDALANHQSLLFDYRNGFKRLKQESNRLKNLINNAAEARSKQDYEQFLFNELEQANLKEGEQEELELELERLTHAETIKRALLTSAGLLNEGEPSGLQMLKEASLQLQGIEKFDPAINILFERLRSSIIEIKDIADELSTMEENTLHSADRLEIINQRLDLFYSLQQKHRVASNTELLEMQMQLEKNLNQLLSSDENIESLQKEIDGLKKELNKQADQLSANRKKAIKIVELETGNTLRKVGMPNAKLVLDQKKLTELNKDGLDEINLLFSANAGQSPAPVNKVASGGELSRLMLAIKALLAKHTSLPTIIFDEIDTGISGETALKVGEVISALGENMQVISITHLPQIAAKGQSHYFVYKNDEKGKTTTGIRKLKQEERVGIIAEMLSGKNPGSSAIENAKELLG</sequence>
<keyword evidence="5 9" id="KW-0227">DNA damage</keyword>
<dbReference type="OrthoDB" id="9806954at2"/>
<keyword evidence="7 9" id="KW-0234">DNA repair</keyword>
<evidence type="ECO:0000256" key="4">
    <source>
        <dbReference type="ARBA" id="ARBA00022741"/>
    </source>
</evidence>
<name>A0A4V2RZW2_9SPHI</name>
<feature type="coiled-coil region" evidence="10">
    <location>
        <begin position="162"/>
        <end position="219"/>
    </location>
</feature>
<dbReference type="Proteomes" id="UP000622648">
    <property type="component" value="Unassembled WGS sequence"/>
</dbReference>
<reference evidence="13 14" key="3">
    <citation type="submission" date="2019-03" db="EMBL/GenBank/DDBJ databases">
        <title>Genomic Encyclopedia of Type Strains, Phase IV (KMG-IV): sequencing the most valuable type-strain genomes for metagenomic binning, comparative biology and taxonomic classification.</title>
        <authorList>
            <person name="Goeker M."/>
        </authorList>
    </citation>
    <scope>NUCLEOTIDE SEQUENCE [LARGE SCALE GENOMIC DNA]</scope>
    <source>
        <strain evidence="13 14">DSM 103236</strain>
    </source>
</reference>
<dbReference type="PANTHER" id="PTHR11059">
    <property type="entry name" value="DNA REPAIR PROTEIN RECN"/>
    <property type="match status" value="1"/>
</dbReference>
<evidence type="ECO:0000256" key="3">
    <source>
        <dbReference type="ARBA" id="ARBA00021315"/>
    </source>
</evidence>
<evidence type="ECO:0000256" key="9">
    <source>
        <dbReference type="PIRNR" id="PIRNR003128"/>
    </source>
</evidence>
<dbReference type="AlphaFoldDB" id="A0A4V2RZW2"/>
<dbReference type="Pfam" id="PF02463">
    <property type="entry name" value="SMC_N"/>
    <property type="match status" value="1"/>
</dbReference>
<dbReference type="SUPFAM" id="SSF52540">
    <property type="entry name" value="P-loop containing nucleoside triphosphate hydrolases"/>
    <property type="match status" value="2"/>
</dbReference>
<dbReference type="Proteomes" id="UP000295684">
    <property type="component" value="Unassembled WGS sequence"/>
</dbReference>
<dbReference type="InterPro" id="IPR027417">
    <property type="entry name" value="P-loop_NTPase"/>
</dbReference>
<dbReference type="NCBIfam" id="TIGR00634">
    <property type="entry name" value="recN"/>
    <property type="match status" value="1"/>
</dbReference>
<evidence type="ECO:0000256" key="10">
    <source>
        <dbReference type="SAM" id="Coils"/>
    </source>
</evidence>
<evidence type="ECO:0000313" key="15">
    <source>
        <dbReference type="Proteomes" id="UP000622648"/>
    </source>
</evidence>
<organism evidence="13 14">
    <name type="scientific">Pedobacter psychrotolerans</name>
    <dbReference type="NCBI Taxonomy" id="1843235"/>
    <lineage>
        <taxon>Bacteria</taxon>
        <taxon>Pseudomonadati</taxon>
        <taxon>Bacteroidota</taxon>
        <taxon>Sphingobacteriia</taxon>
        <taxon>Sphingobacteriales</taxon>
        <taxon>Sphingobacteriaceae</taxon>
        <taxon>Pedobacter</taxon>
    </lineage>
</organism>
<dbReference type="GO" id="GO:0006310">
    <property type="term" value="P:DNA recombination"/>
    <property type="evidence" value="ECO:0007669"/>
    <property type="project" value="InterPro"/>
</dbReference>
<feature type="domain" description="RecF/RecN/SMC N-terminal" evidence="11">
    <location>
        <begin position="2"/>
        <end position="508"/>
    </location>
</feature>
<keyword evidence="15" id="KW-1185">Reference proteome</keyword>
<keyword evidence="6" id="KW-0067">ATP-binding</keyword>
<dbReference type="RefSeq" id="WP_132529525.1">
    <property type="nucleotide sequence ID" value="NZ_BMJO01000003.1"/>
</dbReference>
<dbReference type="GO" id="GO:0043590">
    <property type="term" value="C:bacterial nucleoid"/>
    <property type="evidence" value="ECO:0007669"/>
    <property type="project" value="TreeGrafter"/>
</dbReference>
<dbReference type="GO" id="GO:0005524">
    <property type="term" value="F:ATP binding"/>
    <property type="evidence" value="ECO:0007669"/>
    <property type="project" value="UniProtKB-KW"/>
</dbReference>
<evidence type="ECO:0000313" key="12">
    <source>
        <dbReference type="EMBL" id="GGE50317.1"/>
    </source>
</evidence>
<evidence type="ECO:0000256" key="7">
    <source>
        <dbReference type="ARBA" id="ARBA00023204"/>
    </source>
</evidence>
<evidence type="ECO:0000256" key="1">
    <source>
        <dbReference type="ARBA" id="ARBA00003618"/>
    </source>
</evidence>
<evidence type="ECO:0000313" key="14">
    <source>
        <dbReference type="Proteomes" id="UP000295684"/>
    </source>
</evidence>
<gene>
    <name evidence="12" type="primary">recN</name>
    <name evidence="13" type="ORF">EV200_1027</name>
    <name evidence="12" type="ORF">GCM10011413_15690</name>
</gene>
<dbReference type="GO" id="GO:0006281">
    <property type="term" value="P:DNA repair"/>
    <property type="evidence" value="ECO:0007669"/>
    <property type="project" value="UniProtKB-KW"/>
</dbReference>
<keyword evidence="10" id="KW-0175">Coiled coil</keyword>
<reference evidence="12" key="4">
    <citation type="submission" date="2024-05" db="EMBL/GenBank/DDBJ databases">
        <authorList>
            <person name="Sun Q."/>
            <person name="Zhou Y."/>
        </authorList>
    </citation>
    <scope>NUCLEOTIDE SEQUENCE</scope>
    <source>
        <strain evidence="12">CGMCC 1.15644</strain>
    </source>
</reference>
<reference evidence="15" key="2">
    <citation type="journal article" date="2019" name="Int. J. Syst. Evol. Microbiol.">
        <title>The Global Catalogue of Microorganisms (GCM) 10K type strain sequencing project: providing services to taxonomists for standard genome sequencing and annotation.</title>
        <authorList>
            <consortium name="The Broad Institute Genomics Platform"/>
            <consortium name="The Broad Institute Genome Sequencing Center for Infectious Disease"/>
            <person name="Wu L."/>
            <person name="Ma J."/>
        </authorList>
    </citation>
    <scope>NUCLEOTIDE SEQUENCE [LARGE SCALE GENOMIC DNA]</scope>
    <source>
        <strain evidence="15">CGMCC 1.15644</strain>
    </source>
</reference>
<protein>
    <recommendedName>
        <fullName evidence="3 9">DNA repair protein RecN</fullName>
    </recommendedName>
    <alternativeName>
        <fullName evidence="8 9">Recombination protein N</fullName>
    </alternativeName>
</protein>
<comment type="function">
    <text evidence="1 9">May be involved in recombinational repair of damaged DNA.</text>
</comment>
<dbReference type="PANTHER" id="PTHR11059:SF0">
    <property type="entry name" value="DNA REPAIR PROTEIN RECN"/>
    <property type="match status" value="1"/>
</dbReference>
<dbReference type="InterPro" id="IPR004604">
    <property type="entry name" value="DNA_recomb/repair_RecN"/>
</dbReference>
<comment type="caution">
    <text evidence="13">The sequence shown here is derived from an EMBL/GenBank/DDBJ whole genome shotgun (WGS) entry which is preliminary data.</text>
</comment>
<evidence type="ECO:0000313" key="13">
    <source>
        <dbReference type="EMBL" id="TCO28590.1"/>
    </source>
</evidence>
<dbReference type="InterPro" id="IPR003395">
    <property type="entry name" value="RecF/RecN/SMC_N"/>
</dbReference>
<evidence type="ECO:0000259" key="11">
    <source>
        <dbReference type="Pfam" id="PF02463"/>
    </source>
</evidence>
<proteinExistence type="inferred from homology"/>
<dbReference type="CDD" id="cd03241">
    <property type="entry name" value="ABC_RecN"/>
    <property type="match status" value="2"/>
</dbReference>
<feature type="coiled-coil region" evidence="10">
    <location>
        <begin position="328"/>
        <end position="373"/>
    </location>
</feature>
<evidence type="ECO:0000256" key="8">
    <source>
        <dbReference type="ARBA" id="ARBA00033408"/>
    </source>
</evidence>
<dbReference type="EMBL" id="SLWO01000002">
    <property type="protein sequence ID" value="TCO28590.1"/>
    <property type="molecule type" value="Genomic_DNA"/>
</dbReference>
<evidence type="ECO:0000256" key="6">
    <source>
        <dbReference type="ARBA" id="ARBA00022840"/>
    </source>
</evidence>
<dbReference type="GO" id="GO:0009432">
    <property type="term" value="P:SOS response"/>
    <property type="evidence" value="ECO:0007669"/>
    <property type="project" value="TreeGrafter"/>
</dbReference>
<dbReference type="Gene3D" id="3.40.50.300">
    <property type="entry name" value="P-loop containing nucleotide triphosphate hydrolases"/>
    <property type="match status" value="2"/>
</dbReference>
<keyword evidence="4" id="KW-0547">Nucleotide-binding</keyword>
<evidence type="ECO:0000256" key="5">
    <source>
        <dbReference type="ARBA" id="ARBA00022763"/>
    </source>
</evidence>
<evidence type="ECO:0000256" key="2">
    <source>
        <dbReference type="ARBA" id="ARBA00009441"/>
    </source>
</evidence>
<comment type="similarity">
    <text evidence="2 9">Belongs to the RecN family.</text>
</comment>
<dbReference type="EMBL" id="BMJO01000003">
    <property type="protein sequence ID" value="GGE50317.1"/>
    <property type="molecule type" value="Genomic_DNA"/>
</dbReference>
<dbReference type="PIRSF" id="PIRSF003128">
    <property type="entry name" value="RecN"/>
    <property type="match status" value="1"/>
</dbReference>
<accession>A0A4V2RZW2</accession>
<reference evidence="12" key="1">
    <citation type="journal article" date="2014" name="Int. J. Syst. Evol. Microbiol.">
        <title>Complete genome of a new Firmicutes species belonging to the dominant human colonic microbiota ('Ruminococcus bicirculans') reveals two chromosomes and a selective capacity to utilize plant glucans.</title>
        <authorList>
            <consortium name="NISC Comparative Sequencing Program"/>
            <person name="Wegmann U."/>
            <person name="Louis P."/>
            <person name="Goesmann A."/>
            <person name="Henrissat B."/>
            <person name="Duncan S.H."/>
            <person name="Flint H.J."/>
        </authorList>
    </citation>
    <scope>NUCLEOTIDE SEQUENCE</scope>
    <source>
        <strain evidence="12">CGMCC 1.15644</strain>
    </source>
</reference>